<dbReference type="Gene3D" id="3.30.160.20">
    <property type="match status" value="1"/>
</dbReference>
<keyword evidence="3 10" id="KW-0689">Ribosomal protein</keyword>
<dbReference type="GO" id="GO:0003735">
    <property type="term" value="F:structural constituent of ribosome"/>
    <property type="evidence" value="ECO:0007669"/>
    <property type="project" value="TreeGrafter"/>
</dbReference>
<dbReference type="FunFam" id="3.30.160.20:FF:000043">
    <property type="entry name" value="60S ribosomal protein L3"/>
    <property type="match status" value="1"/>
</dbReference>
<dbReference type="EMBL" id="DS995900">
    <property type="protein sequence ID" value="EEA25725.1"/>
    <property type="molecule type" value="Genomic_DNA"/>
</dbReference>
<evidence type="ECO:0000313" key="11">
    <source>
        <dbReference type="Proteomes" id="UP000001294"/>
    </source>
</evidence>
<dbReference type="GO" id="GO:0005739">
    <property type="term" value="C:mitochondrion"/>
    <property type="evidence" value="ECO:0007669"/>
    <property type="project" value="TreeGrafter"/>
</dbReference>
<dbReference type="PANTHER" id="PTHR11207">
    <property type="entry name" value="RIBONUCLEASE III"/>
    <property type="match status" value="1"/>
</dbReference>
<evidence type="ECO:0000313" key="10">
    <source>
        <dbReference type="EMBL" id="EEA25725.1"/>
    </source>
</evidence>
<dbReference type="Proteomes" id="UP000001294">
    <property type="component" value="Unassembled WGS sequence"/>
</dbReference>
<dbReference type="SMART" id="SM00358">
    <property type="entry name" value="DSRM"/>
    <property type="match status" value="1"/>
</dbReference>
<keyword evidence="5" id="KW-0687">Ribonucleoprotein</keyword>
<dbReference type="OrthoDB" id="67027at2759"/>
<dbReference type="InterPro" id="IPR000999">
    <property type="entry name" value="RNase_III_dom"/>
</dbReference>
<organism evidence="10 11">
    <name type="scientific">Talaromyces marneffei (strain ATCC 18224 / CBS 334.59 / QM 7333)</name>
    <name type="common">Penicillium marneffei</name>
    <dbReference type="NCBI Taxonomy" id="441960"/>
    <lineage>
        <taxon>Eukaryota</taxon>
        <taxon>Fungi</taxon>
        <taxon>Dikarya</taxon>
        <taxon>Ascomycota</taxon>
        <taxon>Pezizomycotina</taxon>
        <taxon>Eurotiomycetes</taxon>
        <taxon>Eurotiomycetidae</taxon>
        <taxon>Eurotiales</taxon>
        <taxon>Trichocomaceae</taxon>
        <taxon>Talaromyces</taxon>
        <taxon>Talaromyces sect. Talaromyces</taxon>
    </lineage>
</organism>
<dbReference type="CDD" id="cd19873">
    <property type="entry name" value="DSRM_MRPL3_like"/>
    <property type="match status" value="1"/>
</dbReference>
<dbReference type="VEuPathDB" id="FungiDB:PMAA_068210"/>
<comment type="subcellular location">
    <subcellularLocation>
        <location evidence="1">Mitochondrion</location>
    </subcellularLocation>
</comment>
<protein>
    <recommendedName>
        <fullName evidence="7">Large ribosomal subunit protein mL44</fullName>
    </recommendedName>
</protein>
<accession>B6QCS1</accession>
<dbReference type="AlphaFoldDB" id="B6QCS1"/>
<dbReference type="PhylomeDB" id="B6QCS1"/>
<keyword evidence="4" id="KW-0496">Mitochondrion</keyword>
<evidence type="ECO:0000256" key="6">
    <source>
        <dbReference type="ARBA" id="ARBA00024034"/>
    </source>
</evidence>
<evidence type="ECO:0000259" key="8">
    <source>
        <dbReference type="SMART" id="SM00358"/>
    </source>
</evidence>
<dbReference type="Pfam" id="PF22892">
    <property type="entry name" value="DSRM_MRPL44"/>
    <property type="match status" value="1"/>
</dbReference>
<evidence type="ECO:0000256" key="5">
    <source>
        <dbReference type="ARBA" id="ARBA00023274"/>
    </source>
</evidence>
<gene>
    <name evidence="10" type="ORF">PMAA_068210</name>
</gene>
<feature type="domain" description="DRBM" evidence="8">
    <location>
        <begin position="302"/>
        <end position="370"/>
    </location>
</feature>
<evidence type="ECO:0000259" key="9">
    <source>
        <dbReference type="SMART" id="SM00535"/>
    </source>
</evidence>
<evidence type="ECO:0000256" key="3">
    <source>
        <dbReference type="ARBA" id="ARBA00022980"/>
    </source>
</evidence>
<dbReference type="GO" id="GO:0005840">
    <property type="term" value="C:ribosome"/>
    <property type="evidence" value="ECO:0007669"/>
    <property type="project" value="UniProtKB-KW"/>
</dbReference>
<dbReference type="Gene3D" id="1.10.1520.10">
    <property type="entry name" value="Ribonuclease III domain"/>
    <property type="match status" value="1"/>
</dbReference>
<dbReference type="HOGENOM" id="CLU_034765_3_0_1"/>
<keyword evidence="2" id="KW-0694">RNA-binding</keyword>
<dbReference type="InterPro" id="IPR014720">
    <property type="entry name" value="dsRBD_dom"/>
</dbReference>
<keyword evidence="11" id="KW-1185">Reference proteome</keyword>
<dbReference type="GO" id="GO:0004525">
    <property type="term" value="F:ribonuclease III activity"/>
    <property type="evidence" value="ECO:0007669"/>
    <property type="project" value="InterPro"/>
</dbReference>
<evidence type="ECO:0000256" key="7">
    <source>
        <dbReference type="ARBA" id="ARBA00035187"/>
    </source>
</evidence>
<dbReference type="InterPro" id="IPR036389">
    <property type="entry name" value="RNase_III_sf"/>
</dbReference>
<evidence type="ECO:0000256" key="4">
    <source>
        <dbReference type="ARBA" id="ARBA00023128"/>
    </source>
</evidence>
<dbReference type="SUPFAM" id="SSF69065">
    <property type="entry name" value="RNase III domain-like"/>
    <property type="match status" value="1"/>
</dbReference>
<reference evidence="11" key="1">
    <citation type="journal article" date="2015" name="Genome Announc.">
        <title>Genome sequence of the AIDS-associated pathogen Penicillium marneffei (ATCC18224) and its near taxonomic relative Talaromyces stipitatus (ATCC10500).</title>
        <authorList>
            <person name="Nierman W.C."/>
            <person name="Fedorova-Abrams N.D."/>
            <person name="Andrianopoulos A."/>
        </authorList>
    </citation>
    <scope>NUCLEOTIDE SEQUENCE [LARGE SCALE GENOMIC DNA]</scope>
    <source>
        <strain evidence="11">ATCC 18224 / CBS 334.59 / QM 7333</strain>
    </source>
</reference>
<dbReference type="SUPFAM" id="SSF54768">
    <property type="entry name" value="dsRNA-binding domain-like"/>
    <property type="match status" value="1"/>
</dbReference>
<name>B6QCS1_TALMQ</name>
<dbReference type="GO" id="GO:0003725">
    <property type="term" value="F:double-stranded RNA binding"/>
    <property type="evidence" value="ECO:0007669"/>
    <property type="project" value="InterPro"/>
</dbReference>
<dbReference type="STRING" id="441960.B6QCS1"/>
<dbReference type="InterPro" id="IPR044443">
    <property type="entry name" value="Ribosomal_mL44_DSRM_fung"/>
</dbReference>
<proteinExistence type="inferred from homology"/>
<dbReference type="SMART" id="SM00535">
    <property type="entry name" value="RIBOc"/>
    <property type="match status" value="1"/>
</dbReference>
<dbReference type="InterPro" id="IPR044444">
    <property type="entry name" value="Ribosomal_mL44_DSRM_metazoa"/>
</dbReference>
<dbReference type="GO" id="GO:0006396">
    <property type="term" value="P:RNA processing"/>
    <property type="evidence" value="ECO:0007669"/>
    <property type="project" value="InterPro"/>
</dbReference>
<evidence type="ECO:0000256" key="2">
    <source>
        <dbReference type="ARBA" id="ARBA00022884"/>
    </source>
</evidence>
<comment type="similarity">
    <text evidence="6">Belongs to the ribonuclease III family. Mitochondrion-specific ribosomal protein mL44 subfamily.</text>
</comment>
<sequence length="404" mass="44841">MKRLQLQRWSRSVLSPSSRTLSGGHLYWQVNARTRHQSTVSPIAQISEDQTTDNTISEEITPSEKPQIRDTFERAGFRKPSPKVYALHSRLALPKKLPLETLARTLRDASADPHPSFNNASLALLGHDLLANYTTEHIICTYPRLPMTVIYAAMYAYIGPRTLAAIAGEWGVEFAAVPGPEVDPGLLQFKRVQPGTEIVQDAKKTTRPNTHWRKSIASSVVHGDIFGDPDLRTKNPKYVESRLPDIDSIPGVTAEKAASTFVQALVGGIYLHAGRPAAKRFFKEHIISRHLDMTKLFSFTQPARDLANLCHRENIEPPVAKIISETGRHSRNPVFNVGVFSGKDKLGEGSGASLIEARTRAAVAALKGWYLYSPLDVRVPSSTEEEEGAKLWKPVYVDYGEIFV</sequence>
<feature type="domain" description="RNase III" evidence="9">
    <location>
        <begin position="100"/>
        <end position="296"/>
    </location>
</feature>
<evidence type="ECO:0000256" key="1">
    <source>
        <dbReference type="ARBA" id="ARBA00004173"/>
    </source>
</evidence>
<dbReference type="PANTHER" id="PTHR11207:SF32">
    <property type="entry name" value="LARGE RIBOSOMAL SUBUNIT PROTEIN ML44"/>
    <property type="match status" value="1"/>
</dbReference>